<dbReference type="InterPro" id="IPR004333">
    <property type="entry name" value="SBP_dom"/>
</dbReference>
<dbReference type="EMBL" id="JAUJYO010000005">
    <property type="protein sequence ID" value="KAK1316173.1"/>
    <property type="molecule type" value="Genomic_DNA"/>
</dbReference>
<name>A0AAV9ETQ7_ACOCL</name>
<dbReference type="InterPro" id="IPR044817">
    <property type="entry name" value="SBP-like"/>
</dbReference>
<dbReference type="AlphaFoldDB" id="A0AAV9ETQ7"/>
<evidence type="ECO:0000256" key="3">
    <source>
        <dbReference type="ARBA" id="ARBA00022771"/>
    </source>
</evidence>
<evidence type="ECO:0000256" key="4">
    <source>
        <dbReference type="ARBA" id="ARBA00022833"/>
    </source>
</evidence>
<keyword evidence="2" id="KW-0479">Metal-binding</keyword>
<dbReference type="GO" id="GO:0003677">
    <property type="term" value="F:DNA binding"/>
    <property type="evidence" value="ECO:0007669"/>
    <property type="project" value="UniProtKB-KW"/>
</dbReference>
<evidence type="ECO:0000313" key="12">
    <source>
        <dbReference type="Proteomes" id="UP001180020"/>
    </source>
</evidence>
<dbReference type="FunFam" id="4.10.1100.10:FF:000001">
    <property type="entry name" value="Squamosa promoter-binding-like protein 14"/>
    <property type="match status" value="1"/>
</dbReference>
<keyword evidence="8" id="KW-0539">Nucleus</keyword>
<dbReference type="Pfam" id="PF03110">
    <property type="entry name" value="SBP"/>
    <property type="match status" value="1"/>
</dbReference>
<reference evidence="11" key="2">
    <citation type="submission" date="2023-06" db="EMBL/GenBank/DDBJ databases">
        <authorList>
            <person name="Ma L."/>
            <person name="Liu K.-W."/>
            <person name="Li Z."/>
            <person name="Hsiao Y.-Y."/>
            <person name="Qi Y."/>
            <person name="Fu T."/>
            <person name="Tang G."/>
            <person name="Zhang D."/>
            <person name="Sun W.-H."/>
            <person name="Liu D.-K."/>
            <person name="Li Y."/>
            <person name="Chen G.-Z."/>
            <person name="Liu X.-D."/>
            <person name="Liao X.-Y."/>
            <person name="Jiang Y.-T."/>
            <person name="Yu X."/>
            <person name="Hao Y."/>
            <person name="Huang J."/>
            <person name="Zhao X.-W."/>
            <person name="Ke S."/>
            <person name="Chen Y.-Y."/>
            <person name="Wu W.-L."/>
            <person name="Hsu J.-L."/>
            <person name="Lin Y.-F."/>
            <person name="Huang M.-D."/>
            <person name="Li C.-Y."/>
            <person name="Huang L."/>
            <person name="Wang Z.-W."/>
            <person name="Zhao X."/>
            <person name="Zhong W.-Y."/>
            <person name="Peng D.-H."/>
            <person name="Ahmad S."/>
            <person name="Lan S."/>
            <person name="Zhang J.-S."/>
            <person name="Tsai W.-C."/>
            <person name="Van De Peer Y."/>
            <person name="Liu Z.-J."/>
        </authorList>
    </citation>
    <scope>NUCLEOTIDE SEQUENCE</scope>
    <source>
        <strain evidence="11">CP</strain>
        <tissue evidence="11">Leaves</tissue>
    </source>
</reference>
<sequence length="439" mass="48554">MMNYNIKTPSPWDWENLGFYSSKSCDAPKHVQPTDWGIETGSVYSDLGNGSSSKSSISASFDSSSKAGNKASEIVSVEGVRKDTGTSPVRIASAEPLIGLKLGKRTYFEDFCSGSGRNADKAPSLPRILAKKKTRQSHQGIQYSFCQVEGCNIDLTMAKDYHRKHRVCETHSKSPRVVVAGQERRFCQQCSRFHALMEFDQKKRSCRRRLSDHNARRRKPQPEGLSFNSGRLSSSFYADDRHQMNLAFNSPSFGCTRPVENFIWEGSLDFRLEQAKKGSLNMSFKVGGTNQQLHLPNHDLPNTVSNLHGDLDGLFPFKSTNAVVLNQGVEAPINASNPDGAQDLRRALSLLSTNSWGSTNPVSTSSLNQFVISDGDAAQPAMQLTPPPNLDYWPADQSSVVAQSRAIPFALNSNGNQFQEFQLLKAPYEAAFFDSSQIH</sequence>
<organism evidence="11 12">
    <name type="scientific">Acorus calamus</name>
    <name type="common">Sweet flag</name>
    <dbReference type="NCBI Taxonomy" id="4465"/>
    <lineage>
        <taxon>Eukaryota</taxon>
        <taxon>Viridiplantae</taxon>
        <taxon>Streptophyta</taxon>
        <taxon>Embryophyta</taxon>
        <taxon>Tracheophyta</taxon>
        <taxon>Spermatophyta</taxon>
        <taxon>Magnoliopsida</taxon>
        <taxon>Liliopsida</taxon>
        <taxon>Acoraceae</taxon>
        <taxon>Acorus</taxon>
    </lineage>
</organism>
<proteinExistence type="predicted"/>
<keyword evidence="7" id="KW-0804">Transcription</keyword>
<evidence type="ECO:0000259" key="10">
    <source>
        <dbReference type="PROSITE" id="PS51141"/>
    </source>
</evidence>
<keyword evidence="6" id="KW-0238">DNA-binding</keyword>
<comment type="subcellular location">
    <subcellularLocation>
        <location evidence="1">Nucleus</location>
    </subcellularLocation>
</comment>
<evidence type="ECO:0000256" key="6">
    <source>
        <dbReference type="ARBA" id="ARBA00023125"/>
    </source>
</evidence>
<reference evidence="11" key="1">
    <citation type="journal article" date="2023" name="Nat. Commun.">
        <title>Diploid and tetraploid genomes of Acorus and the evolution of monocots.</title>
        <authorList>
            <person name="Ma L."/>
            <person name="Liu K.W."/>
            <person name="Li Z."/>
            <person name="Hsiao Y.Y."/>
            <person name="Qi Y."/>
            <person name="Fu T."/>
            <person name="Tang G.D."/>
            <person name="Zhang D."/>
            <person name="Sun W.H."/>
            <person name="Liu D.K."/>
            <person name="Li Y."/>
            <person name="Chen G.Z."/>
            <person name="Liu X.D."/>
            <person name="Liao X.Y."/>
            <person name="Jiang Y.T."/>
            <person name="Yu X."/>
            <person name="Hao Y."/>
            <person name="Huang J."/>
            <person name="Zhao X.W."/>
            <person name="Ke S."/>
            <person name="Chen Y.Y."/>
            <person name="Wu W.L."/>
            <person name="Hsu J.L."/>
            <person name="Lin Y.F."/>
            <person name="Huang M.D."/>
            <person name="Li C.Y."/>
            <person name="Huang L."/>
            <person name="Wang Z.W."/>
            <person name="Zhao X."/>
            <person name="Zhong W.Y."/>
            <person name="Peng D.H."/>
            <person name="Ahmad S."/>
            <person name="Lan S."/>
            <person name="Zhang J.S."/>
            <person name="Tsai W.C."/>
            <person name="Van de Peer Y."/>
            <person name="Liu Z.J."/>
        </authorList>
    </citation>
    <scope>NUCLEOTIDE SEQUENCE</scope>
    <source>
        <strain evidence="11">CP</strain>
    </source>
</reference>
<evidence type="ECO:0000256" key="2">
    <source>
        <dbReference type="ARBA" id="ARBA00022723"/>
    </source>
</evidence>
<dbReference type="Proteomes" id="UP001180020">
    <property type="component" value="Unassembled WGS sequence"/>
</dbReference>
<protein>
    <submittedName>
        <fullName evidence="11">Squamosa promoter-binding-like protein 3</fullName>
    </submittedName>
</protein>
<dbReference type="GO" id="GO:0008270">
    <property type="term" value="F:zinc ion binding"/>
    <property type="evidence" value="ECO:0007669"/>
    <property type="project" value="UniProtKB-KW"/>
</dbReference>
<feature type="domain" description="SBP-type" evidence="10">
    <location>
        <begin position="143"/>
        <end position="220"/>
    </location>
</feature>
<comment type="caution">
    <text evidence="11">The sequence shown here is derived from an EMBL/GenBank/DDBJ whole genome shotgun (WGS) entry which is preliminary data.</text>
</comment>
<keyword evidence="12" id="KW-1185">Reference proteome</keyword>
<evidence type="ECO:0000256" key="7">
    <source>
        <dbReference type="ARBA" id="ARBA00023163"/>
    </source>
</evidence>
<evidence type="ECO:0000256" key="8">
    <source>
        <dbReference type="ARBA" id="ARBA00023242"/>
    </source>
</evidence>
<keyword evidence="4" id="KW-0862">Zinc</keyword>
<evidence type="ECO:0000256" key="9">
    <source>
        <dbReference type="PROSITE-ProRule" id="PRU00470"/>
    </source>
</evidence>
<dbReference type="PROSITE" id="PS51141">
    <property type="entry name" value="ZF_SBP"/>
    <property type="match status" value="1"/>
</dbReference>
<evidence type="ECO:0000313" key="11">
    <source>
        <dbReference type="EMBL" id="KAK1316173.1"/>
    </source>
</evidence>
<dbReference type="SUPFAM" id="SSF103612">
    <property type="entry name" value="SBT domain"/>
    <property type="match status" value="1"/>
</dbReference>
<dbReference type="PANTHER" id="PTHR31251">
    <property type="entry name" value="SQUAMOSA PROMOTER-BINDING-LIKE PROTEIN 4"/>
    <property type="match status" value="1"/>
</dbReference>
<dbReference type="InterPro" id="IPR036893">
    <property type="entry name" value="SBP_sf"/>
</dbReference>
<dbReference type="GO" id="GO:0005634">
    <property type="term" value="C:nucleus"/>
    <property type="evidence" value="ECO:0007669"/>
    <property type="project" value="UniProtKB-SubCell"/>
</dbReference>
<dbReference type="Gene3D" id="4.10.1100.10">
    <property type="entry name" value="Transcription factor, SBP-box domain"/>
    <property type="match status" value="1"/>
</dbReference>
<evidence type="ECO:0000256" key="1">
    <source>
        <dbReference type="ARBA" id="ARBA00004123"/>
    </source>
</evidence>
<keyword evidence="3 9" id="KW-0863">Zinc-finger</keyword>
<accession>A0AAV9ETQ7</accession>
<evidence type="ECO:0000256" key="5">
    <source>
        <dbReference type="ARBA" id="ARBA00023015"/>
    </source>
</evidence>
<keyword evidence="5" id="KW-0805">Transcription regulation</keyword>
<gene>
    <name evidence="11" type="primary">SPL3</name>
    <name evidence="11" type="ORF">QJS10_CPA05g02480</name>
</gene>
<dbReference type="PANTHER" id="PTHR31251:SF74">
    <property type="entry name" value="SQUAMOSA PROMOTER-BINDING-LIKE PROTEIN 2"/>
    <property type="match status" value="1"/>
</dbReference>